<evidence type="ECO:0000313" key="2">
    <source>
        <dbReference type="EMBL" id="ADN51711.1"/>
    </source>
</evidence>
<sequence length="629" mass="68454">MIRQVLWIAIIAAFLVLPILSYAQVTINYIGINIYYDNHTYTKIINITSNQLIIPMYQYCSQGGNVLFNAYLDPLSNLGIVSASLVLYNGSSLNVPVINYSPKYVSMEVNCSLPVYGVYLGIGSYGPYPLEALVIPGSSITYTLTQGSMNISIPSIPGLNYLFSIIKLVSILPAEANVGNYLTAELGTEYSNVNIGSISTYAEITTYITYSSNIDITANGTTYIVITPYYYAPITNTQNLVLAVSSNPMIMLTGAPWIKYHYSNCTLANPGIPGITPWTSYLIYTPYCMINMSVNPVTVNIISTSMQELRCNNIFITTGSGSIMSLTSNLTINPILTRALYVSINGIKTIGIYLNSIPTSEITVSLPLIPRSDVSIIDEAGNSLDALIYLNINGTLIPFTNDSCIYPGTYDIYALMNGELMNLGPNPIYQGSSLKVPIFSNYVLNISIPNECPDLNLELLIKYDGDQYAIPLNGNNQWVSIPNAIIGSQVQVELLGNGSLLYQREVTINGSSPGSLVINPHMINFMPVDLLNNELPNAVLNVGSLYYVGPGKYCVPINSSIGMVIYGSDVYVVNITGDNIYVRVWTFGALGIKSLLIIFGLLTLLIIIASIIKGLSNRGSSSGDYIIIK</sequence>
<dbReference type="RefSeq" id="WP_013337436.1">
    <property type="nucleotide sequence ID" value="NC_014537.1"/>
</dbReference>
<gene>
    <name evidence="2" type="ordered locus">Vdis_2343</name>
</gene>
<keyword evidence="1" id="KW-1133">Transmembrane helix</keyword>
<evidence type="ECO:0000313" key="3">
    <source>
        <dbReference type="Proteomes" id="UP000006681"/>
    </source>
</evidence>
<dbReference type="STRING" id="572478.Vdis_2343"/>
<organism evidence="2 3">
    <name type="scientific">Vulcanisaeta distributa (strain DSM 14429 / JCM 11212 / NBRC 100878 / IC-017)</name>
    <dbReference type="NCBI Taxonomy" id="572478"/>
    <lineage>
        <taxon>Archaea</taxon>
        <taxon>Thermoproteota</taxon>
        <taxon>Thermoprotei</taxon>
        <taxon>Thermoproteales</taxon>
        <taxon>Thermoproteaceae</taxon>
        <taxon>Vulcanisaeta</taxon>
    </lineage>
</organism>
<reference evidence="3" key="2">
    <citation type="journal article" date="2010" name="Stand. Genomic Sci.">
        <title>Complete genome sequence of Vulcanisaeta distributa type strain (IC-017T).</title>
        <authorList>
            <person name="Mavromatis K."/>
            <person name="Sikorski J."/>
            <person name="Pabst E."/>
            <person name="Teshima H."/>
            <person name="Lapidus A."/>
            <person name="Lucas S."/>
            <person name="Nolan M."/>
            <person name="Glavina Del Rio T."/>
            <person name="Cheng J."/>
            <person name="Bruce D."/>
            <person name="Goodwin L."/>
            <person name="Pitluck S."/>
            <person name="Liolios K."/>
            <person name="Ivanova N."/>
            <person name="Mikhailova N."/>
            <person name="Pati A."/>
            <person name="Chen A."/>
            <person name="Palaniappan K."/>
            <person name="Land M."/>
            <person name="Hauser L."/>
            <person name="Chang Y."/>
            <person name="Jeffries C."/>
            <person name="Rohde M."/>
            <person name="Spring S."/>
            <person name="Goker M."/>
            <person name="Wirth R."/>
            <person name="Woyke T."/>
            <person name="Bristow J."/>
            <person name="Eisen J."/>
            <person name="Markowitz V."/>
            <person name="Hugenholtz P."/>
            <person name="Klenk H."/>
            <person name="Kyrpides N."/>
        </authorList>
    </citation>
    <scope>NUCLEOTIDE SEQUENCE [LARGE SCALE GENOMIC DNA]</scope>
    <source>
        <strain evidence="3">DSM 14429 / JCM 11212 / NBRC 100878 / IC-017</strain>
    </source>
</reference>
<dbReference type="Proteomes" id="UP000006681">
    <property type="component" value="Chromosome"/>
</dbReference>
<name>E1QR21_VULDI</name>
<dbReference type="GeneID" id="9753298"/>
<protein>
    <submittedName>
        <fullName evidence="2">Uncharacterized protein</fullName>
    </submittedName>
</protein>
<dbReference type="KEGG" id="vdi:Vdis_2343"/>
<dbReference type="EMBL" id="CP002100">
    <property type="protein sequence ID" value="ADN51711.1"/>
    <property type="molecule type" value="Genomic_DNA"/>
</dbReference>
<dbReference type="eggNOG" id="arCOG05503">
    <property type="taxonomic scope" value="Archaea"/>
</dbReference>
<dbReference type="AlphaFoldDB" id="E1QR21"/>
<keyword evidence="1" id="KW-0472">Membrane</keyword>
<reference evidence="2 3" key="1">
    <citation type="journal article" date="2010" name="Stand. Genomic Sci.">
        <title>Complete genome sequence of Vulcanisaeta distributa type strain (IC-017).</title>
        <authorList>
            <person name="Mavromatis K."/>
            <person name="Sikorski J."/>
            <person name="Pabst E."/>
            <person name="Teshima H."/>
            <person name="Lapidus A."/>
            <person name="Lucas S."/>
            <person name="Nolan M."/>
            <person name="Glavina Del Rio T."/>
            <person name="Cheng J.F."/>
            <person name="Bruce D."/>
            <person name="Goodwin L."/>
            <person name="Pitluck S."/>
            <person name="Liolios K."/>
            <person name="Ivanova N."/>
            <person name="Mikhailova N."/>
            <person name="Pati A."/>
            <person name="Chen A."/>
            <person name="Palaniappan K."/>
            <person name="Land M."/>
            <person name="Hauser L."/>
            <person name="Chang Y.J."/>
            <person name="Jeffries C.D."/>
            <person name="Rohde M."/>
            <person name="Spring S."/>
            <person name="Goker M."/>
            <person name="Wirth R."/>
            <person name="Woyke T."/>
            <person name="Bristow J."/>
            <person name="Eisen J.A."/>
            <person name="Markowitz V."/>
            <person name="Hugenholtz P."/>
            <person name="Klenk H.P."/>
            <person name="Kyrpides N.C."/>
        </authorList>
    </citation>
    <scope>NUCLEOTIDE SEQUENCE [LARGE SCALE GENOMIC DNA]</scope>
    <source>
        <strain evidence="3">DSM 14429 / JCM 11212 / NBRC 100878 / IC-017</strain>
    </source>
</reference>
<accession>E1QR21</accession>
<evidence type="ECO:0000256" key="1">
    <source>
        <dbReference type="SAM" id="Phobius"/>
    </source>
</evidence>
<dbReference type="HOGENOM" id="CLU_438463_0_0_2"/>
<keyword evidence="3" id="KW-1185">Reference proteome</keyword>
<feature type="transmembrane region" description="Helical" evidence="1">
    <location>
        <begin position="584"/>
        <end position="612"/>
    </location>
</feature>
<keyword evidence="1" id="KW-0812">Transmembrane</keyword>
<proteinExistence type="predicted"/>